<dbReference type="SMART" id="SM00421">
    <property type="entry name" value="HTH_LUXR"/>
    <property type="match status" value="1"/>
</dbReference>
<dbReference type="Pfam" id="PF00196">
    <property type="entry name" value="GerE"/>
    <property type="match status" value="1"/>
</dbReference>
<keyword evidence="6" id="KW-1185">Reference proteome</keyword>
<dbReference type="CDD" id="cd06170">
    <property type="entry name" value="LuxR_C_like"/>
    <property type="match status" value="1"/>
</dbReference>
<sequence length="871" mass="90021">MMDELPLIGRTEELGYLLTAVRERGGAVLGGAAGIGKTRLARAVVSELPGWHVSWASLTAASGALPLGGVAALGLMDGDPVREGRTGLLSRLTELLTAKAAGRPSLLVVDDAHLLDELSAGFVHHAASSAAAAVLLTVRTGEQPPSPVVALYKDGLIPRLELHPLGATDAGTLAAAALGGEVHPATLHALWSQTAGNVLFLRELLADAREAGRLRRIAERWVWQPGGGLGPRLTELVADRIGRLQGPRRRLAEVLAVGEPLGLEVLGRLVPDADLVEAERAGLISVEEVPPRADIRLAHPLFAEVIRAGMPALLRRKLRGELAGALRDVGTRGRNDVLRMAVWQLDSGAEMDAPLLAEAATQARNAFDPQLAERLARASLTAGPSFEAALVLGGALGDLGRFREALAVLDPLPGTEPDAGARQTLARERAWAAFHTSGLPRARAILEQAEAEPGDDRTGQQAARGELTLLLTYAGRFPEAAVIGAPLLAKDVPDTVRIRALPGAGAALVMAGHAEEVLALCLDLAGVADRLASAAPRASGLVWQMQTNALIMSGRVDEAAALLAERLAPESVPLLGEGDLAYARVKLGMALLRQGRPATAAAHLADAAVVLRHTDPNACLPWALSLAAEAHAALGQLDVATAEAAEAAACRSTGLAAFDGDARRARAQVSIATGDTTRGITGLVEAATLQQDRGQPAFALFALLDAMTTGAREVCEQAEALAAAAEGPGPAAIAAYARGLRRGDPGALEAAARSLAGLGLRVAAAGCAAAAAAGWAAQGLPARAATAAAARSGYLAGTELRSETGTEPLSLAQLTRREREVATFAARGLSNVRIAERLNLSVRTVESHLYAAYGKLGVRGRGELTTVLGLR</sequence>
<dbReference type="SUPFAM" id="SSF46894">
    <property type="entry name" value="C-terminal effector domain of the bipartite response regulators"/>
    <property type="match status" value="1"/>
</dbReference>
<dbReference type="PROSITE" id="PS00622">
    <property type="entry name" value="HTH_LUXR_1"/>
    <property type="match status" value="1"/>
</dbReference>
<dbReference type="Gene3D" id="3.40.50.300">
    <property type="entry name" value="P-loop containing nucleotide triphosphate hydrolases"/>
    <property type="match status" value="1"/>
</dbReference>
<dbReference type="InterPro" id="IPR000792">
    <property type="entry name" value="Tscrpt_reg_LuxR_C"/>
</dbReference>
<dbReference type="InterPro" id="IPR036388">
    <property type="entry name" value="WH-like_DNA-bd_sf"/>
</dbReference>
<dbReference type="PROSITE" id="PS50043">
    <property type="entry name" value="HTH_LUXR_2"/>
    <property type="match status" value="1"/>
</dbReference>
<evidence type="ECO:0000256" key="1">
    <source>
        <dbReference type="ARBA" id="ARBA00023015"/>
    </source>
</evidence>
<evidence type="ECO:0000313" key="5">
    <source>
        <dbReference type="EMBL" id="NKQ52856.1"/>
    </source>
</evidence>
<dbReference type="Pfam" id="PF13191">
    <property type="entry name" value="AAA_16"/>
    <property type="match status" value="1"/>
</dbReference>
<proteinExistence type="predicted"/>
<dbReference type="PRINTS" id="PR00038">
    <property type="entry name" value="HTHLUXR"/>
</dbReference>
<evidence type="ECO:0000256" key="2">
    <source>
        <dbReference type="ARBA" id="ARBA00023125"/>
    </source>
</evidence>
<keyword evidence="1" id="KW-0805">Transcription regulation</keyword>
<keyword evidence="2" id="KW-0238">DNA-binding</keyword>
<dbReference type="InterPro" id="IPR041664">
    <property type="entry name" value="AAA_16"/>
</dbReference>
<dbReference type="Gene3D" id="1.10.10.10">
    <property type="entry name" value="Winged helix-like DNA-binding domain superfamily/Winged helix DNA-binding domain"/>
    <property type="match status" value="1"/>
</dbReference>
<dbReference type="EMBL" id="JAAXLS010000003">
    <property type="protein sequence ID" value="NKQ52856.1"/>
    <property type="molecule type" value="Genomic_DNA"/>
</dbReference>
<dbReference type="SUPFAM" id="SSF48452">
    <property type="entry name" value="TPR-like"/>
    <property type="match status" value="1"/>
</dbReference>
<dbReference type="SUPFAM" id="SSF52540">
    <property type="entry name" value="P-loop containing nucleoside triphosphate hydrolases"/>
    <property type="match status" value="1"/>
</dbReference>
<gene>
    <name evidence="5" type="ORF">HFP15_08175</name>
</gene>
<name>A0ABX1J0D9_9PSEU</name>
<evidence type="ECO:0000313" key="6">
    <source>
        <dbReference type="Proteomes" id="UP000715441"/>
    </source>
</evidence>
<evidence type="ECO:0000259" key="4">
    <source>
        <dbReference type="PROSITE" id="PS50043"/>
    </source>
</evidence>
<organism evidence="5 6">
    <name type="scientific">Amycolatopsis acididurans</name>
    <dbReference type="NCBI Taxonomy" id="2724524"/>
    <lineage>
        <taxon>Bacteria</taxon>
        <taxon>Bacillati</taxon>
        <taxon>Actinomycetota</taxon>
        <taxon>Actinomycetes</taxon>
        <taxon>Pseudonocardiales</taxon>
        <taxon>Pseudonocardiaceae</taxon>
        <taxon>Amycolatopsis</taxon>
    </lineage>
</organism>
<dbReference type="Gene3D" id="1.25.40.10">
    <property type="entry name" value="Tetratricopeptide repeat domain"/>
    <property type="match status" value="1"/>
</dbReference>
<evidence type="ECO:0000256" key="3">
    <source>
        <dbReference type="ARBA" id="ARBA00023163"/>
    </source>
</evidence>
<accession>A0ABX1J0D9</accession>
<protein>
    <recommendedName>
        <fullName evidence="4">HTH luxR-type domain-containing protein</fullName>
    </recommendedName>
</protein>
<dbReference type="InterPro" id="IPR027417">
    <property type="entry name" value="P-loop_NTPase"/>
</dbReference>
<dbReference type="PANTHER" id="PTHR44688:SF16">
    <property type="entry name" value="DNA-BINDING TRANSCRIPTIONAL ACTIVATOR DEVR_DOSR"/>
    <property type="match status" value="1"/>
</dbReference>
<dbReference type="RefSeq" id="WP_168513109.1">
    <property type="nucleotide sequence ID" value="NZ_JAAXLS010000003.1"/>
</dbReference>
<dbReference type="InterPro" id="IPR016032">
    <property type="entry name" value="Sig_transdc_resp-reg_C-effctor"/>
</dbReference>
<keyword evidence="3" id="KW-0804">Transcription</keyword>
<feature type="domain" description="HTH luxR-type" evidence="4">
    <location>
        <begin position="807"/>
        <end position="871"/>
    </location>
</feature>
<reference evidence="5 6" key="1">
    <citation type="submission" date="2020-04" db="EMBL/GenBank/DDBJ databases">
        <title>Novel species.</title>
        <authorList>
            <person name="Teo W.F.A."/>
            <person name="Lipun K."/>
            <person name="Srisuk N."/>
            <person name="Duangmal K."/>
        </authorList>
    </citation>
    <scope>NUCLEOTIDE SEQUENCE [LARGE SCALE GENOMIC DNA]</scope>
    <source>
        <strain evidence="5 6">K13G38</strain>
    </source>
</reference>
<dbReference type="PANTHER" id="PTHR44688">
    <property type="entry name" value="DNA-BINDING TRANSCRIPTIONAL ACTIVATOR DEVR_DOSR"/>
    <property type="match status" value="1"/>
</dbReference>
<dbReference type="Proteomes" id="UP000715441">
    <property type="component" value="Unassembled WGS sequence"/>
</dbReference>
<dbReference type="InterPro" id="IPR011990">
    <property type="entry name" value="TPR-like_helical_dom_sf"/>
</dbReference>
<comment type="caution">
    <text evidence="5">The sequence shown here is derived from an EMBL/GenBank/DDBJ whole genome shotgun (WGS) entry which is preliminary data.</text>
</comment>